<organism evidence="3 4">
    <name type="scientific">Mya arenaria</name>
    <name type="common">Soft-shell clam</name>
    <dbReference type="NCBI Taxonomy" id="6604"/>
    <lineage>
        <taxon>Eukaryota</taxon>
        <taxon>Metazoa</taxon>
        <taxon>Spiralia</taxon>
        <taxon>Lophotrochozoa</taxon>
        <taxon>Mollusca</taxon>
        <taxon>Bivalvia</taxon>
        <taxon>Autobranchia</taxon>
        <taxon>Heteroconchia</taxon>
        <taxon>Euheterodonta</taxon>
        <taxon>Imparidentia</taxon>
        <taxon>Neoheterodontei</taxon>
        <taxon>Myida</taxon>
        <taxon>Myoidea</taxon>
        <taxon>Myidae</taxon>
        <taxon>Mya</taxon>
    </lineage>
</organism>
<protein>
    <submittedName>
        <fullName evidence="3">RMND1-like protein</fullName>
    </submittedName>
</protein>
<dbReference type="EMBL" id="CP111015">
    <property type="protein sequence ID" value="WAR02444.1"/>
    <property type="molecule type" value="Genomic_DNA"/>
</dbReference>
<proteinExistence type="inferred from homology"/>
<dbReference type="PANTHER" id="PTHR16255:SF1">
    <property type="entry name" value="REQUIRED FOR MEIOTIC NUCLEAR DIVISION PROTEIN 1 HOMOLOG"/>
    <property type="match status" value="1"/>
</dbReference>
<dbReference type="InterPro" id="IPR003734">
    <property type="entry name" value="DUF155"/>
</dbReference>
<dbReference type="Pfam" id="PF02582">
    <property type="entry name" value="DUF155"/>
    <property type="match status" value="1"/>
</dbReference>
<evidence type="ECO:0000259" key="2">
    <source>
        <dbReference type="Pfam" id="PF02582"/>
    </source>
</evidence>
<sequence length="614" mass="70157">MAIFTLAPPTPRDRQAIKFVCIGQYISFEMYNAPVLQPHIEDMLKCLRVWSVDEDTGQLTAMTTTGVQTSRKACSLELPACVVPEINVLGSRPKVNPRLTFAVFVGRHEGFTYEWIFVDLYFGSSRKCLASRIELSSWFPRMASTRSPMFRSFRTTPTLSGPRFTSFHELAQFFETAVNISYDKNRVFREILIRHIVKMLKAGLRSWLPILDANLIKIVSSKTIRLLHCIKHDPAASNLVAGAQPHASVLRRTSVLKRNYVGLVQNIQHMSTTFGNNNINIKRQSFCALSNESEDLHHNHVVAYSVANSLNLDTLAEEIIAEDTYTIVQVPAELKEDMPDVVMVTAKYKFEGQIRDAFFFRNGSIALWTMSESEKHDLLLLARRHSIKPHSHILMEQEAESIPLHSDSVSKLVKGTIHVRPLAEGGDIEEGLILEKFAFSNAMAQSVTLAINESKLEDFIEKLEDETEKLRDGKPSDLKKRDINMRLGEINLESGFLDTPDVYWEREDLEPLYRETFNYLSVSKRIKVYNERLSYCSEILQLLSSQQNDAHHVRLEWIIIILILIEVMLECLHYAINLPSIVMFECLHYAEKFGWIRIGPTEMVEDQTRGDDSS</sequence>
<dbReference type="InterPro" id="IPR051624">
    <property type="entry name" value="RMD1/Sad1-interacting"/>
</dbReference>
<name>A0ABY7DZS6_MYAAR</name>
<comment type="similarity">
    <text evidence="1">Belongs to the RMD1/sif2 family.</text>
</comment>
<reference evidence="3" key="1">
    <citation type="submission" date="2022-11" db="EMBL/GenBank/DDBJ databases">
        <title>Centuries of genome instability and evolution in soft-shell clam transmissible cancer (bioRxiv).</title>
        <authorList>
            <person name="Hart S.F.M."/>
            <person name="Yonemitsu M.A."/>
            <person name="Giersch R.M."/>
            <person name="Beal B.F."/>
            <person name="Arriagada G."/>
            <person name="Davis B.W."/>
            <person name="Ostrander E.A."/>
            <person name="Goff S.P."/>
            <person name="Metzger M.J."/>
        </authorList>
    </citation>
    <scope>NUCLEOTIDE SEQUENCE</scope>
    <source>
        <strain evidence="3">MELC-2E11</strain>
        <tissue evidence="3">Siphon/mantle</tissue>
    </source>
</reference>
<gene>
    <name evidence="3" type="ORF">MAR_009002</name>
</gene>
<dbReference type="Proteomes" id="UP001164746">
    <property type="component" value="Chromosome 4"/>
</dbReference>
<evidence type="ECO:0000256" key="1">
    <source>
        <dbReference type="ARBA" id="ARBA00008306"/>
    </source>
</evidence>
<evidence type="ECO:0000313" key="3">
    <source>
        <dbReference type="EMBL" id="WAR02444.1"/>
    </source>
</evidence>
<dbReference type="PANTHER" id="PTHR16255">
    <property type="entry name" value="REQUIRED FOR MEIOTIC NUCLEAR DIVISION PROTEIN 1 HOMOLOG"/>
    <property type="match status" value="1"/>
</dbReference>
<accession>A0ABY7DZS6</accession>
<feature type="domain" description="DUF155" evidence="2">
    <location>
        <begin position="358"/>
        <end position="530"/>
    </location>
</feature>
<evidence type="ECO:0000313" key="4">
    <source>
        <dbReference type="Proteomes" id="UP001164746"/>
    </source>
</evidence>
<keyword evidence="4" id="KW-1185">Reference proteome</keyword>